<dbReference type="Pfam" id="PF06429">
    <property type="entry name" value="Flg_bbr_C"/>
    <property type="match status" value="1"/>
</dbReference>
<dbReference type="PROSITE" id="PS00588">
    <property type="entry name" value="FLAGELLA_BB_ROD"/>
    <property type="match status" value="1"/>
</dbReference>
<proteinExistence type="inferred from homology"/>
<dbReference type="GO" id="GO:0071978">
    <property type="term" value="P:bacterial-type flagellum-dependent swarming motility"/>
    <property type="evidence" value="ECO:0007669"/>
    <property type="project" value="TreeGrafter"/>
</dbReference>
<feature type="domain" description="Flagellar basal-body/hook protein C-terminal" evidence="10">
    <location>
        <begin position="213"/>
        <end position="257"/>
    </location>
</feature>
<evidence type="ECO:0000259" key="9">
    <source>
        <dbReference type="Pfam" id="PF00460"/>
    </source>
</evidence>
<keyword evidence="4 8" id="KW-0975">Bacterial flagellum</keyword>
<comment type="subcellular location">
    <subcellularLocation>
        <location evidence="1 8">Bacterial flagellum basal body</location>
    </subcellularLocation>
</comment>
<keyword evidence="12" id="KW-0282">Flagellum</keyword>
<dbReference type="GO" id="GO:0009426">
    <property type="term" value="C:bacterial-type flagellum basal body, distal rod"/>
    <property type="evidence" value="ECO:0007669"/>
    <property type="project" value="UniProtKB-UniRule"/>
</dbReference>
<dbReference type="InterPro" id="IPR020013">
    <property type="entry name" value="Flagellar_FlgE/F/G"/>
</dbReference>
<evidence type="ECO:0000256" key="1">
    <source>
        <dbReference type="ARBA" id="ARBA00004117"/>
    </source>
</evidence>
<name>A0A8H9TG75_VIBVL</name>
<dbReference type="NCBIfam" id="TIGR03506">
    <property type="entry name" value="FlgEFG_subfam"/>
    <property type="match status" value="2"/>
</dbReference>
<comment type="caution">
    <text evidence="12">The sequence shown here is derived from an EMBL/GenBank/DDBJ whole genome shotgun (WGS) entry which is preliminary data.</text>
</comment>
<reference evidence="12" key="2">
    <citation type="submission" date="2019-01" db="EMBL/GenBank/DDBJ databases">
        <authorList>
            <consortium name="NCBI Pathogen Detection Project"/>
        </authorList>
    </citation>
    <scope>NUCLEOTIDE SEQUENCE</scope>
    <source>
        <strain evidence="12">BCW_3452</strain>
    </source>
</reference>
<feature type="domain" description="Flagellar basal body rod protein N-terminal" evidence="9">
    <location>
        <begin position="7"/>
        <end position="35"/>
    </location>
</feature>
<evidence type="ECO:0000256" key="5">
    <source>
        <dbReference type="ARBA" id="ARBA00025933"/>
    </source>
</evidence>
<dbReference type="PANTHER" id="PTHR30435">
    <property type="entry name" value="FLAGELLAR PROTEIN"/>
    <property type="match status" value="1"/>
</dbReference>
<comment type="similarity">
    <text evidence="2 8">Belongs to the flagella basal body rod proteins family.</text>
</comment>
<evidence type="ECO:0000256" key="4">
    <source>
        <dbReference type="ARBA" id="ARBA00023143"/>
    </source>
</evidence>
<organism evidence="12">
    <name type="scientific">Vibrio vulnificus</name>
    <dbReference type="NCBI Taxonomy" id="672"/>
    <lineage>
        <taxon>Bacteria</taxon>
        <taxon>Pseudomonadati</taxon>
        <taxon>Pseudomonadota</taxon>
        <taxon>Gammaproteobacteria</taxon>
        <taxon>Vibrionales</taxon>
        <taxon>Vibrionaceae</taxon>
        <taxon>Vibrio</taxon>
    </lineage>
</organism>
<dbReference type="InterPro" id="IPR010930">
    <property type="entry name" value="Flg_bb/hook_C_dom"/>
</dbReference>
<dbReference type="Proteomes" id="UP000863257">
    <property type="component" value="Unassembled WGS sequence"/>
</dbReference>
<feature type="domain" description="Flagellar hook protein FlgE/F/G-like D1" evidence="11">
    <location>
        <begin position="93"/>
        <end position="156"/>
    </location>
</feature>
<keyword evidence="12" id="KW-0966">Cell projection</keyword>
<evidence type="ECO:0000256" key="7">
    <source>
        <dbReference type="NCBIfam" id="TIGR02488"/>
    </source>
</evidence>
<comment type="subunit">
    <text evidence="5 8">The basal body constitutes a major portion of the flagellar organelle and consists of four rings (L,P,S, and M) mounted on a central rod. The rod consists of about 26 subunits of FlgG in the distal portion, and FlgB, FlgC and FlgF are thought to build up the proximal portion of the rod with about 6 subunits each.</text>
</comment>
<dbReference type="Pfam" id="PF00460">
    <property type="entry name" value="Flg_bb_rod"/>
    <property type="match status" value="1"/>
</dbReference>
<dbReference type="EMBL" id="DACRBY010000017">
    <property type="protein sequence ID" value="HAS8540940.1"/>
    <property type="molecule type" value="Genomic_DNA"/>
</dbReference>
<evidence type="ECO:0000259" key="11">
    <source>
        <dbReference type="Pfam" id="PF22692"/>
    </source>
</evidence>
<keyword evidence="12" id="KW-0969">Cilium</keyword>
<sequence length="259" mass="27467">MNAALFTAKTGLEAQNARLQSISNNIANAETDGFKASRPEFAALMSINVQAASSAEGAATGGLQVGTGVGIVGSITDFSQGHAKQTDRTLDVMIEGDGFLAVNKEDGTRLFTRGRTLVVDQEGRLSTSDNYKLSPEISIPDNATKIQFNPNGQVMVKTADSDELTEVGQLEIVKFANVNGLTHVSGGYYQKNIDTSGDELIGIASEDGFGSIRQGFLETSNVNTVNELVDMINAQRGYEMASKAVKASSETMKTLNNSI</sequence>
<dbReference type="Pfam" id="PF22692">
    <property type="entry name" value="LlgE_F_G_D1"/>
    <property type="match status" value="1"/>
</dbReference>
<dbReference type="InterPro" id="IPR019776">
    <property type="entry name" value="Flagellar_basal_body_rod_CS"/>
</dbReference>
<gene>
    <name evidence="12" type="primary">flgG</name>
    <name evidence="12" type="ORF">I7730_14210</name>
</gene>
<evidence type="ECO:0000313" key="12">
    <source>
        <dbReference type="EMBL" id="HAS8540940.1"/>
    </source>
</evidence>
<dbReference type="InterPro" id="IPR053967">
    <property type="entry name" value="LlgE_F_G-like_D1"/>
</dbReference>
<accession>A0A8H9TG75</accession>
<evidence type="ECO:0000259" key="10">
    <source>
        <dbReference type="Pfam" id="PF06429"/>
    </source>
</evidence>
<dbReference type="SUPFAM" id="SSF117143">
    <property type="entry name" value="Flagellar hook protein flgE"/>
    <property type="match status" value="1"/>
</dbReference>
<evidence type="ECO:0000256" key="6">
    <source>
        <dbReference type="ARBA" id="ARBA00032912"/>
    </source>
</evidence>
<evidence type="ECO:0000256" key="3">
    <source>
        <dbReference type="ARBA" id="ARBA00017948"/>
    </source>
</evidence>
<dbReference type="AlphaFoldDB" id="A0A8H9TG75"/>
<evidence type="ECO:0000256" key="8">
    <source>
        <dbReference type="RuleBase" id="RU362116"/>
    </source>
</evidence>
<protein>
    <recommendedName>
        <fullName evidence="3 7">Flagellar basal-body rod protein FlgG</fullName>
    </recommendedName>
    <alternativeName>
        <fullName evidence="6 8">Distal rod protein</fullName>
    </alternativeName>
</protein>
<dbReference type="PANTHER" id="PTHR30435:SF19">
    <property type="entry name" value="FLAGELLAR BASAL-BODY ROD PROTEIN FLGG"/>
    <property type="match status" value="1"/>
</dbReference>
<dbReference type="InterPro" id="IPR012834">
    <property type="entry name" value="FlgG_G_neg"/>
</dbReference>
<evidence type="ECO:0000256" key="2">
    <source>
        <dbReference type="ARBA" id="ARBA00009677"/>
    </source>
</evidence>
<dbReference type="NCBIfam" id="TIGR02488">
    <property type="entry name" value="flgG_G_neg"/>
    <property type="match status" value="1"/>
</dbReference>
<dbReference type="InterPro" id="IPR001444">
    <property type="entry name" value="Flag_bb_rod_N"/>
</dbReference>
<reference evidence="12" key="1">
    <citation type="journal article" date="2018" name="Genome Biol.">
        <title>SKESA: strategic k-mer extension for scrupulous assemblies.</title>
        <authorList>
            <person name="Souvorov A."/>
            <person name="Agarwala R."/>
            <person name="Lipman D.J."/>
        </authorList>
    </citation>
    <scope>NUCLEOTIDE SEQUENCE</scope>
    <source>
        <strain evidence="12">BCW_3452</strain>
    </source>
</reference>
<dbReference type="InterPro" id="IPR037925">
    <property type="entry name" value="FlgE/F/G-like"/>
</dbReference>